<name>A0A6J5L2L1_9CAUD</name>
<evidence type="ECO:0000313" key="1">
    <source>
        <dbReference type="EMBL" id="CAB4127467.1"/>
    </source>
</evidence>
<accession>A0A6J5L2L1</accession>
<reference evidence="1" key="1">
    <citation type="submission" date="2020-04" db="EMBL/GenBank/DDBJ databases">
        <authorList>
            <person name="Chiriac C."/>
            <person name="Salcher M."/>
            <person name="Ghai R."/>
            <person name="Kavagutti S V."/>
        </authorList>
    </citation>
    <scope>NUCLEOTIDE SEQUENCE</scope>
</reference>
<proteinExistence type="predicted"/>
<dbReference type="EMBL" id="LR796209">
    <property type="protein sequence ID" value="CAB4127467.1"/>
    <property type="molecule type" value="Genomic_DNA"/>
</dbReference>
<protein>
    <submittedName>
        <fullName evidence="1">Uncharacterized protein</fullName>
    </submittedName>
</protein>
<gene>
    <name evidence="1" type="ORF">UFOVP75_211</name>
</gene>
<sequence length="151" mass="16451">MTDTEWIKPGALCWYAPHQASDRKYAGVVAGNVHLCGETPCVSLKDMEYAYRDGHRSTVSSAALHCVTQRAAGKSIDAVRRLIEVASQMNIDDHTEEQWGELAQAVAEADEFMAAPCVCSCCGVLIPFDLCVSCQYDLSERGYLNKKVGGS</sequence>
<organism evidence="1">
    <name type="scientific">uncultured Caudovirales phage</name>
    <dbReference type="NCBI Taxonomy" id="2100421"/>
    <lineage>
        <taxon>Viruses</taxon>
        <taxon>Duplodnaviria</taxon>
        <taxon>Heunggongvirae</taxon>
        <taxon>Uroviricota</taxon>
        <taxon>Caudoviricetes</taxon>
        <taxon>Peduoviridae</taxon>
        <taxon>Maltschvirus</taxon>
        <taxon>Maltschvirus maltsch</taxon>
    </lineage>
</organism>